<gene>
    <name evidence="4" type="ORF">MAA_08797</name>
</gene>
<feature type="region of interest" description="Disordered" evidence="1">
    <location>
        <begin position="1251"/>
        <end position="1277"/>
    </location>
</feature>
<feature type="chain" id="PRO_5013039614" evidence="2">
    <location>
        <begin position="16"/>
        <end position="1445"/>
    </location>
</feature>
<dbReference type="OrthoDB" id="1046782at2759"/>
<feature type="compositionally biased region" description="Low complexity" evidence="1">
    <location>
        <begin position="1258"/>
        <end position="1274"/>
    </location>
</feature>
<dbReference type="PANTHER" id="PTHR33928">
    <property type="entry name" value="POLYGALACTURONASE QRT3"/>
    <property type="match status" value="1"/>
</dbReference>
<dbReference type="RefSeq" id="XP_007824986.2">
    <property type="nucleotide sequence ID" value="XM_007826795.2"/>
</dbReference>
<dbReference type="GeneID" id="19263083"/>
<dbReference type="HOGENOM" id="CLU_002540_0_0_1"/>
<reference evidence="4 5" key="1">
    <citation type="journal article" date="2011" name="PLoS Genet.">
        <title>Genome sequencing and comparative transcriptomics of the model entomopathogenic fungi Metarhizium anisopliae and M. acridum.</title>
        <authorList>
            <person name="Gao Q."/>
            <person name="Jin K."/>
            <person name="Ying S.H."/>
            <person name="Zhang Y."/>
            <person name="Xiao G."/>
            <person name="Shang Y."/>
            <person name="Duan Z."/>
            <person name="Hu X."/>
            <person name="Xie X.Q."/>
            <person name="Zhou G."/>
            <person name="Peng G."/>
            <person name="Luo Z."/>
            <person name="Huang W."/>
            <person name="Wang B."/>
            <person name="Fang W."/>
            <person name="Wang S."/>
            <person name="Zhong Y."/>
            <person name="Ma L.J."/>
            <person name="St Leger R.J."/>
            <person name="Zhao G.P."/>
            <person name="Pei Y."/>
            <person name="Feng M.G."/>
            <person name="Xia Y."/>
            <person name="Wang C."/>
        </authorList>
    </citation>
    <scope>NUCLEOTIDE SEQUENCE [LARGE SCALE GENOMIC DNA]</scope>
    <source>
        <strain evidence="5">ARSEF 23 / ATCC MYA-3075</strain>
    </source>
</reference>
<evidence type="ECO:0000256" key="2">
    <source>
        <dbReference type="SAM" id="SignalP"/>
    </source>
</evidence>
<dbReference type="CDD" id="cd23668">
    <property type="entry name" value="GH55_beta13glucanase-like"/>
    <property type="match status" value="1"/>
</dbReference>
<keyword evidence="2" id="KW-0732">Signal</keyword>
<comment type="caution">
    <text evidence="4">The sequence shown here is derived from an EMBL/GenBank/DDBJ whole genome shotgun (WGS) entry which is preliminary data.</text>
</comment>
<dbReference type="InterPro" id="IPR039279">
    <property type="entry name" value="QRT3-like"/>
</dbReference>
<name>E9F948_METRA</name>
<dbReference type="GO" id="GO:0016829">
    <property type="term" value="F:lyase activity"/>
    <property type="evidence" value="ECO:0007669"/>
    <property type="project" value="UniProtKB-KW"/>
</dbReference>
<proteinExistence type="predicted"/>
<dbReference type="InterPro" id="IPR024535">
    <property type="entry name" value="RHGA/B-epi-like_pectate_lyase"/>
</dbReference>
<dbReference type="KEGG" id="maj:MAA_08797"/>
<dbReference type="GO" id="GO:0004650">
    <property type="term" value="F:polygalacturonase activity"/>
    <property type="evidence" value="ECO:0007669"/>
    <property type="project" value="InterPro"/>
</dbReference>
<keyword evidence="4" id="KW-0456">Lyase</keyword>
<feature type="signal peptide" evidence="2">
    <location>
        <begin position="1"/>
        <end position="15"/>
    </location>
</feature>
<keyword evidence="5" id="KW-1185">Reference proteome</keyword>
<evidence type="ECO:0000313" key="5">
    <source>
        <dbReference type="Proteomes" id="UP000002498"/>
    </source>
</evidence>
<dbReference type="InterPro" id="IPR011050">
    <property type="entry name" value="Pectin_lyase_fold/virulence"/>
</dbReference>
<dbReference type="Proteomes" id="UP000002498">
    <property type="component" value="Unassembled WGS sequence"/>
</dbReference>
<organism evidence="4 5">
    <name type="scientific">Metarhizium robertsii (strain ARSEF 23 / ATCC MYA-3075)</name>
    <name type="common">Metarhizium anisopliae (strain ARSEF 23)</name>
    <dbReference type="NCBI Taxonomy" id="655844"/>
    <lineage>
        <taxon>Eukaryota</taxon>
        <taxon>Fungi</taxon>
        <taxon>Dikarya</taxon>
        <taxon>Ascomycota</taxon>
        <taxon>Pezizomycotina</taxon>
        <taxon>Sordariomycetes</taxon>
        <taxon>Hypocreomycetidae</taxon>
        <taxon>Hypocreales</taxon>
        <taxon>Clavicipitaceae</taxon>
        <taxon>Metarhizium</taxon>
    </lineage>
</organism>
<dbReference type="Gene3D" id="2.160.20.10">
    <property type="entry name" value="Single-stranded right-handed beta-helix, Pectin lyase-like"/>
    <property type="match status" value="2"/>
</dbReference>
<feature type="domain" description="Rhamnogalacturonase A/B/Epimerase-like pectate lyase" evidence="3">
    <location>
        <begin position="424"/>
        <end position="477"/>
    </location>
</feature>
<dbReference type="SUPFAM" id="SSF51126">
    <property type="entry name" value="Pectin lyase-like"/>
    <property type="match status" value="2"/>
</dbReference>
<protein>
    <submittedName>
        <fullName evidence="4">Pectin lyase fold/virulence factor</fullName>
    </submittedName>
</protein>
<dbReference type="EMBL" id="ADNJ02000003">
    <property type="protein sequence ID" value="EFY95816.2"/>
    <property type="molecule type" value="Genomic_DNA"/>
</dbReference>
<accession>E9F948</accession>
<evidence type="ECO:0000256" key="1">
    <source>
        <dbReference type="SAM" id="MobiDB-lite"/>
    </source>
</evidence>
<evidence type="ECO:0000259" key="3">
    <source>
        <dbReference type="Pfam" id="PF12708"/>
    </source>
</evidence>
<sequence length="1445" mass="155243">MRFLRGLLFVLPSWGVTVEPRDVQGGFWLGSLAQAGKSPLAPSGYEVFRSVKDFGAIGDGVTDDTAAINRAAAMLNMSSTDTRCEADCGSTTVLAAVVYFPPGTYLVSSPIIQYYHTQFVGDAVSKPVIKGSNNFAGIALMDSNVYIPQGNGSQWYINQSNFLRQIRNFVFDMTGMEPHNQQGGQAFVPTGIHWQVGQATSITNCDFKMDVADGQRATTSVGIMMENGSGGVVSDLTFFGGNIGFIAGSQQFTASNLQFTSCLTAIKHLWNWGFTWKNIYVQYCPVAIDCTEYSPATQQGTGSVAVVDSYFHDVTNAITILRNGDQQPSIVLENLQVQNSQSVVQVIGGTGETILPGSSGMLYFDTWVSGVQYLPNGISGTKKSAFITPATNKPQSLLDDFDRYLVRAKPQYEDVEAGNIVVATHNGVSNDGTGDQTDAINAMLSGNVGSVIFFPAGIYQVQGTVKVPVGSKIVGSSWSQIRGTGPYFSKESDPRVMVQVGNDGDSGVIEISDMMFTVKGATAGCILMEWNVHESGRGSAAMWDSHFRVGGAAGSDLQLQDCPLGWATEAKCKAAAMLMHVTQTASGYFDNVWLWVADHDLDSPLNADAVEGPGGIPMTAQTQISIYVGRGLLVESQGPTWFYGTSSEHSQMYQYELLGAKNVYMGHLQTETPYYQPYPDALRPYELGAMAGDPTFSDCNDSLCRGAWALRVINSTDVVIYSAGFYSFFQNNWLGCALNENCQLALMETSYSERLWAYNIFTKGNVQIVSPRGGLPPVLFDDTTRNGYTSEIAAWLELSQGGGNIGVDDIYLDLKIWQGPLATVSCRPPCTYILPPIPLQSPTTIMFPPSSTSLEVGWFTDTTYIGDDGQYTATVEYVVVTVTTTLTIPNLVVSSLPVSNVAIPPGVNSTTIYAETSLLPPPFVITDDKGPTGRIVNRTITPKPWPWSNGPASTQTTSNNALLFVVHTFGPPGPVCTGGCGIKCKNYCNWPCQDGCNGGEDCKYGGCTHGGDCSGDDCTGGGDCESDNCDRGGDCHGSHCQRGGGCVGPSCRRPGICHPFPCPETGGCVGPLCGTFEDDDPDIKDFQDPTDPNHVSEREPDECTTKTFSTCSTLCLASPATTCWTACSTGVGCDETDSSWLATETPAPAYAVGVLELWPDIPSPDPELPAVAQSVIQALSFLGDFGDSGTSTIQTAVSCYDPRDTCYKTGYSTRCETVARVAGHVGPRQGMETGQTPSATPRPVLVRPVQRDDAENGSESSTSIVSSPSSHAPSLRIDARRAPGRYIPINFDGSGNISRVVSVSSNISPLPAMDLSLPGESCTVEPFCICQGPYTTCLYIWVEKDHYIGSGVSFIVQVKENDRLICDVTMECGDCDGGHAECTDGSSIEWLNYEAQYYSKTQDFTFVVRLIEVQPSGHHCGSLFDSCSERYFLSEDYCKPNGHSF</sequence>
<dbReference type="InterPro" id="IPR012334">
    <property type="entry name" value="Pectin_lyas_fold"/>
</dbReference>
<evidence type="ECO:0000313" key="4">
    <source>
        <dbReference type="EMBL" id="EFY95816.2"/>
    </source>
</evidence>
<feature type="domain" description="Rhamnogalacturonase A/B/Epimerase-like pectate lyase" evidence="3">
    <location>
        <begin position="48"/>
        <end position="289"/>
    </location>
</feature>
<reference evidence="4 5" key="2">
    <citation type="journal article" date="2014" name="Proc. Natl. Acad. Sci. U.S.A.">
        <title>Trajectory and genomic determinants of fungal-pathogen speciation and host adaptation.</title>
        <authorList>
            <person name="Hu X."/>
            <person name="Xiao G."/>
            <person name="Zheng P."/>
            <person name="Shang Y."/>
            <person name="Su Y."/>
            <person name="Zhang X."/>
            <person name="Liu X."/>
            <person name="Zhan S."/>
            <person name="St Leger R.J."/>
            <person name="Wang C."/>
        </authorList>
    </citation>
    <scope>GENOME REANNOTATION</scope>
    <source>
        <strain evidence="5">ARSEF 23 / ATCC MYA-3075</strain>
    </source>
</reference>
<dbReference type="SMR" id="E9F948"/>
<dbReference type="Pfam" id="PF12708">
    <property type="entry name" value="Pect-lyase_RHGA_epim"/>
    <property type="match status" value="2"/>
</dbReference>
<dbReference type="PANTHER" id="PTHR33928:SF2">
    <property type="entry name" value="PECTATE LYASE SUPERFAMILY PROTEIN DOMAIN-CONTAINING PROTEIN-RELATED"/>
    <property type="match status" value="1"/>
</dbReference>